<reference evidence="14 16" key="1">
    <citation type="journal article" date="2011" name="Science">
        <title>Comparative functional genomics of the fission yeasts.</title>
        <authorList>
            <person name="Rhind N."/>
            <person name="Chen Z."/>
            <person name="Yassour M."/>
            <person name="Thompson D.A."/>
            <person name="Haas B.J."/>
            <person name="Habib N."/>
            <person name="Wapinski I."/>
            <person name="Roy S."/>
            <person name="Lin M.F."/>
            <person name="Heiman D.I."/>
            <person name="Young S.K."/>
            <person name="Furuya K."/>
            <person name="Guo Y."/>
            <person name="Pidoux A."/>
            <person name="Chen H.M."/>
            <person name="Robbertse B."/>
            <person name="Goldberg J.M."/>
            <person name="Aoki K."/>
            <person name="Bayne E.H."/>
            <person name="Berlin A.M."/>
            <person name="Desjardins C.A."/>
            <person name="Dobbs E."/>
            <person name="Dukaj L."/>
            <person name="Fan L."/>
            <person name="FitzGerald M.G."/>
            <person name="French C."/>
            <person name="Gujja S."/>
            <person name="Hansen K."/>
            <person name="Keifenheim D."/>
            <person name="Levin J.Z."/>
            <person name="Mosher R.A."/>
            <person name="Mueller C.A."/>
            <person name="Pfiffner J."/>
            <person name="Priest M."/>
            <person name="Russ C."/>
            <person name="Smialowska A."/>
            <person name="Swoboda P."/>
            <person name="Sykes S.M."/>
            <person name="Vaughn M."/>
            <person name="Vengrova S."/>
            <person name="Yoder R."/>
            <person name="Zeng Q."/>
            <person name="Allshire R."/>
            <person name="Baulcombe D."/>
            <person name="Birren B.W."/>
            <person name="Brown W."/>
            <person name="Ekwall K."/>
            <person name="Kellis M."/>
            <person name="Leatherwood J."/>
            <person name="Levin H."/>
            <person name="Margalit H."/>
            <person name="Martienssen R."/>
            <person name="Nieduszynski C.A."/>
            <person name="Spatafora J.W."/>
            <person name="Friedman N."/>
            <person name="Dalgaard J.Z."/>
            <person name="Baumann P."/>
            <person name="Niki H."/>
            <person name="Regev A."/>
            <person name="Nusbaum C."/>
        </authorList>
    </citation>
    <scope>NUCLEOTIDE SEQUENCE [LARGE SCALE GENOMIC DNA]</scope>
    <source>
        <strain evidence="16">yFS275 / FY16936</strain>
    </source>
</reference>
<dbReference type="InterPro" id="IPR017441">
    <property type="entry name" value="Protein_kinase_ATP_BS"/>
</dbReference>
<dbReference type="GO" id="GO:0005634">
    <property type="term" value="C:nucleus"/>
    <property type="evidence" value="ECO:0000318"/>
    <property type="project" value="GO_Central"/>
</dbReference>
<keyword evidence="3" id="KW-0597">Phosphoprotein</keyword>
<protein>
    <recommendedName>
        <fullName evidence="1">non-specific serine/threonine protein kinase</fullName>
        <ecNumber evidence="1">2.7.11.1</ecNumber>
    </recommendedName>
    <alternativeName>
        <fullName evidence="10">Heme-regulated eukaryotic initiation factor eIF-2-alpha kinase</fullName>
    </alternativeName>
</protein>
<evidence type="ECO:0000313" key="16">
    <source>
        <dbReference type="Proteomes" id="UP000001744"/>
    </source>
</evidence>
<name>B6JWB6_SCHJY</name>
<evidence type="ECO:0000256" key="11">
    <source>
        <dbReference type="PROSITE-ProRule" id="PRU10141"/>
    </source>
</evidence>
<dbReference type="Gene3D" id="3.30.200.20">
    <property type="entry name" value="Phosphorylase Kinase, domain 1"/>
    <property type="match status" value="1"/>
</dbReference>
<evidence type="ECO:0000256" key="12">
    <source>
        <dbReference type="SAM" id="MobiDB-lite"/>
    </source>
</evidence>
<keyword evidence="16" id="KW-1185">Reference proteome</keyword>
<dbReference type="InterPro" id="IPR050339">
    <property type="entry name" value="CC_SR_Kinase"/>
</dbReference>
<dbReference type="SUPFAM" id="SSF56112">
    <property type="entry name" value="Protein kinase-like (PK-like)"/>
    <property type="match status" value="1"/>
</dbReference>
<evidence type="ECO:0000256" key="8">
    <source>
        <dbReference type="ARBA" id="ARBA00023193"/>
    </source>
</evidence>
<feature type="domain" description="Protein kinase" evidence="13">
    <location>
        <begin position="160"/>
        <end position="614"/>
    </location>
</feature>
<sequence length="663" mass="74794">MSRKAVIRHRRNPVKPNGYASHGKLLFAALLETFCQLYDSDPEQSRKLFKLICQTLRNMGILDEEYMDELSGIRMTYQNALHHLIIQAKQIMHEDVPPSSSTSSADLLEQRTSQSLVLSPRQQTLQLNSSPSTPRMLLDLEGRDLNPWSTQRNSRYSNDFDEKRLLGKGGFGAVYQAQHKVDGVDYAVKKIHLNLHHYSYSKVFREIKSLARMDHPNVVRYFSSWLEHSSETKTQSTNMAHPMSSTHPFEQETDDLIVEPYSPTLSFQSDTAEEPSRVDEELGEIVFEKSTTRNETDSEEDDSSVTLSSTSSSTDDSSSSSNDSSSVTQSSLEDIEGRIGNLVLHQTSPPPSEHDEEETGYFDTDHNACDGLATPSPSYRLTLYIQMQLCPDDMASYLERRNRVLSFPMSSFQTQLHLNLFRAILQGVLYVHEVMHLIHRDLKPGNIFLAQSKVDERGSVLLNTFRNGEQSDDLTFVTPKIGDFGLVLDRRMGSRALTPSTGGRQFGPDAVIFSNNAGTSTYAPSEVHALDSEGRVPISEKVDVYALGIILFELLYPMRTGMERMVCLRKLKQGILPEEFVKQLVCESTLILWMTALDPKKRPSISTILQSDLLYKGGGKSTEIIAYEADRVQAADMENSLLRTENMKLRAEIEALRAKLREK</sequence>
<dbReference type="CDD" id="cd13996">
    <property type="entry name" value="STKc_EIF2AK"/>
    <property type="match status" value="1"/>
</dbReference>
<dbReference type="InterPro" id="IPR000719">
    <property type="entry name" value="Prot_kinase_dom"/>
</dbReference>
<feature type="region of interest" description="Disordered" evidence="12">
    <location>
        <begin position="287"/>
        <end position="367"/>
    </location>
</feature>
<dbReference type="Pfam" id="PF22949">
    <property type="entry name" value="HRI2_3H"/>
    <property type="match status" value="1"/>
</dbReference>
<dbReference type="EC" id="2.7.11.1" evidence="1"/>
<dbReference type="InterPro" id="IPR054521">
    <property type="entry name" value="HRI2_3H"/>
</dbReference>
<evidence type="ECO:0000256" key="1">
    <source>
        <dbReference type="ARBA" id="ARBA00012513"/>
    </source>
</evidence>
<evidence type="ECO:0000256" key="2">
    <source>
        <dbReference type="ARBA" id="ARBA00022527"/>
    </source>
</evidence>
<dbReference type="eggNOG" id="KOG1035">
    <property type="taxonomic scope" value="Eukaryota"/>
</dbReference>
<dbReference type="Gene3D" id="1.10.510.10">
    <property type="entry name" value="Transferase(Phosphotransferase) domain 1"/>
    <property type="match status" value="1"/>
</dbReference>
<dbReference type="EMBL" id="KE651166">
    <property type="protein sequence ID" value="EEB05667.2"/>
    <property type="molecule type" value="Genomic_DNA"/>
</dbReference>
<evidence type="ECO:0000256" key="3">
    <source>
        <dbReference type="ARBA" id="ARBA00022553"/>
    </source>
</evidence>
<evidence type="ECO:0000256" key="5">
    <source>
        <dbReference type="ARBA" id="ARBA00022741"/>
    </source>
</evidence>
<dbReference type="RefSeq" id="XP_002171960.2">
    <property type="nucleotide sequence ID" value="XM_002171924.2"/>
</dbReference>
<dbReference type="PANTHER" id="PTHR11042:SF187">
    <property type="entry name" value="EUKARYOTIC TRANSLATION INITIATION FACTOR 2-ALPHA KINASE 2"/>
    <property type="match status" value="1"/>
</dbReference>
<proteinExistence type="inferred from homology"/>
<evidence type="ECO:0000256" key="6">
    <source>
        <dbReference type="ARBA" id="ARBA00022777"/>
    </source>
</evidence>
<evidence type="ECO:0000313" key="15">
    <source>
        <dbReference type="JaponicusDB" id="SJAG_00690"/>
    </source>
</evidence>
<evidence type="ECO:0000313" key="14">
    <source>
        <dbReference type="EMBL" id="EEB05667.2"/>
    </source>
</evidence>
<dbReference type="InterPro" id="IPR011009">
    <property type="entry name" value="Kinase-like_dom_sf"/>
</dbReference>
<dbReference type="GO" id="GO:0005737">
    <property type="term" value="C:cytoplasm"/>
    <property type="evidence" value="ECO:0000318"/>
    <property type="project" value="GO_Central"/>
</dbReference>
<organism evidence="14 16">
    <name type="scientific">Schizosaccharomyces japonicus (strain yFS275 / FY16936)</name>
    <name type="common">Fission yeast</name>
    <dbReference type="NCBI Taxonomy" id="402676"/>
    <lineage>
        <taxon>Eukaryota</taxon>
        <taxon>Fungi</taxon>
        <taxon>Dikarya</taxon>
        <taxon>Ascomycota</taxon>
        <taxon>Taphrinomycotina</taxon>
        <taxon>Schizosaccharomycetes</taxon>
        <taxon>Schizosaccharomycetales</taxon>
        <taxon>Schizosaccharomycetaceae</taxon>
        <taxon>Schizosaccharomyces</taxon>
    </lineage>
</organism>
<keyword evidence="2" id="KW-0723">Serine/threonine-protein kinase</keyword>
<comment type="similarity">
    <text evidence="9">Belongs to the protein kinase superfamily. Ser/Thr protein kinase family. GCN2 subfamily.</text>
</comment>
<dbReference type="AlphaFoldDB" id="B6JWB6"/>
<keyword evidence="8" id="KW-0652">Protein synthesis inhibitor</keyword>
<accession>B6JWB6</accession>
<dbReference type="HOGENOM" id="CLU_000288_134_1_1"/>
<dbReference type="OrthoDB" id="1405469at2759"/>
<dbReference type="GO" id="GO:1990625">
    <property type="term" value="P:negative regulation of cytoplasmic translational initiation in response to stress"/>
    <property type="evidence" value="ECO:0000318"/>
    <property type="project" value="GO_Central"/>
</dbReference>
<dbReference type="GeneID" id="7052108"/>
<evidence type="ECO:0000259" key="13">
    <source>
        <dbReference type="PROSITE" id="PS50011"/>
    </source>
</evidence>
<keyword evidence="4" id="KW-0808">Transferase</keyword>
<dbReference type="PROSITE" id="PS00108">
    <property type="entry name" value="PROTEIN_KINASE_ST"/>
    <property type="match status" value="1"/>
</dbReference>
<evidence type="ECO:0000256" key="9">
    <source>
        <dbReference type="ARBA" id="ARBA00037982"/>
    </source>
</evidence>
<gene>
    <name evidence="15" type="primary">hri2</name>
    <name evidence="14" type="ORF">SJAG_00690</name>
</gene>
<keyword evidence="6 14" id="KW-0418">Kinase</keyword>
<dbReference type="SMART" id="SM00220">
    <property type="entry name" value="S_TKc"/>
    <property type="match status" value="1"/>
</dbReference>
<dbReference type="JaponicusDB" id="SJAG_00690">
    <property type="gene designation" value="hri2"/>
</dbReference>
<dbReference type="PROSITE" id="PS00107">
    <property type="entry name" value="PROTEIN_KINASE_ATP"/>
    <property type="match status" value="1"/>
</dbReference>
<dbReference type="PROSITE" id="PS50011">
    <property type="entry name" value="PROTEIN_KINASE_DOM"/>
    <property type="match status" value="1"/>
</dbReference>
<keyword evidence="7 11" id="KW-0067">ATP-binding</keyword>
<dbReference type="VEuPathDB" id="FungiDB:SJAG_00690"/>
<dbReference type="InterPro" id="IPR008271">
    <property type="entry name" value="Ser/Thr_kinase_AS"/>
</dbReference>
<feature type="compositionally biased region" description="Basic and acidic residues" evidence="12">
    <location>
        <begin position="287"/>
        <end position="296"/>
    </location>
</feature>
<dbReference type="GO" id="GO:0005524">
    <property type="term" value="F:ATP binding"/>
    <property type="evidence" value="ECO:0007669"/>
    <property type="project" value="UniProtKB-UniRule"/>
</dbReference>
<feature type="compositionally biased region" description="Low complexity" evidence="12">
    <location>
        <begin position="304"/>
        <end position="331"/>
    </location>
</feature>
<keyword evidence="5 11" id="KW-0547">Nucleotide-binding</keyword>
<dbReference type="OMA" id="WDWIADR"/>
<dbReference type="Pfam" id="PF00069">
    <property type="entry name" value="Pkinase"/>
    <property type="match status" value="2"/>
</dbReference>
<dbReference type="Proteomes" id="UP000001744">
    <property type="component" value="Unassembled WGS sequence"/>
</dbReference>
<evidence type="ECO:0000256" key="10">
    <source>
        <dbReference type="ARBA" id="ARBA00042914"/>
    </source>
</evidence>
<dbReference type="STRING" id="402676.B6JWB6"/>
<dbReference type="PANTHER" id="PTHR11042">
    <property type="entry name" value="EUKARYOTIC TRANSLATION INITIATION FACTOR 2-ALPHA KINASE EIF2-ALPHA KINASE -RELATED"/>
    <property type="match status" value="1"/>
</dbReference>
<dbReference type="GO" id="GO:0004694">
    <property type="term" value="F:eukaryotic translation initiation factor 2alpha kinase activity"/>
    <property type="evidence" value="ECO:0000318"/>
    <property type="project" value="GO_Central"/>
</dbReference>
<feature type="binding site" evidence="11">
    <location>
        <position position="190"/>
    </location>
    <ligand>
        <name>ATP</name>
        <dbReference type="ChEBI" id="CHEBI:30616"/>
    </ligand>
</feature>
<evidence type="ECO:0000256" key="7">
    <source>
        <dbReference type="ARBA" id="ARBA00022840"/>
    </source>
</evidence>
<evidence type="ECO:0000256" key="4">
    <source>
        <dbReference type="ARBA" id="ARBA00022679"/>
    </source>
</evidence>